<dbReference type="InterPro" id="IPR004367">
    <property type="entry name" value="Cyclin_C-dom"/>
</dbReference>
<evidence type="ECO:0000313" key="3">
    <source>
        <dbReference type="EMBL" id="CAD8881165.1"/>
    </source>
</evidence>
<feature type="domain" description="Cyclin C-terminal" evidence="2">
    <location>
        <begin position="16"/>
        <end position="108"/>
    </location>
</feature>
<dbReference type="SMART" id="SM01332">
    <property type="entry name" value="Cyclin_C"/>
    <property type="match status" value="1"/>
</dbReference>
<dbReference type="SUPFAM" id="SSF47954">
    <property type="entry name" value="Cyclin-like"/>
    <property type="match status" value="1"/>
</dbReference>
<gene>
    <name evidence="3" type="ORF">CHYS00102_LOCUS8352</name>
</gene>
<dbReference type="InterPro" id="IPR036915">
    <property type="entry name" value="Cyclin-like_sf"/>
</dbReference>
<organism evidence="3">
    <name type="scientific">Corethron hystrix</name>
    <dbReference type="NCBI Taxonomy" id="216773"/>
    <lineage>
        <taxon>Eukaryota</taxon>
        <taxon>Sar</taxon>
        <taxon>Stramenopiles</taxon>
        <taxon>Ochrophyta</taxon>
        <taxon>Bacillariophyta</taxon>
        <taxon>Coscinodiscophyceae</taxon>
        <taxon>Corethrophycidae</taxon>
        <taxon>Corethrales</taxon>
        <taxon>Corethraceae</taxon>
        <taxon>Corethron</taxon>
    </lineage>
</organism>
<name>A0A7S1FPD8_9STRA</name>
<proteinExistence type="predicted"/>
<dbReference type="EMBL" id="HBFR01011570">
    <property type="protein sequence ID" value="CAD8881165.1"/>
    <property type="molecule type" value="Transcribed_RNA"/>
</dbReference>
<dbReference type="Gene3D" id="1.10.472.10">
    <property type="entry name" value="Cyclin-like"/>
    <property type="match status" value="1"/>
</dbReference>
<evidence type="ECO:0000259" key="1">
    <source>
        <dbReference type="SMART" id="SM00385"/>
    </source>
</evidence>
<feature type="domain" description="Cyclin-like" evidence="1">
    <location>
        <begin position="20"/>
        <end position="101"/>
    </location>
</feature>
<dbReference type="InterPro" id="IPR013763">
    <property type="entry name" value="Cyclin-like_dom"/>
</dbReference>
<evidence type="ECO:0008006" key="4">
    <source>
        <dbReference type="Google" id="ProtNLM"/>
    </source>
</evidence>
<accession>A0A7S1FPD8</accession>
<dbReference type="Pfam" id="PF02984">
    <property type="entry name" value="Cyclin_C"/>
    <property type="match status" value="1"/>
</dbReference>
<evidence type="ECO:0000259" key="2">
    <source>
        <dbReference type="SMART" id="SM01332"/>
    </source>
</evidence>
<dbReference type="AlphaFoldDB" id="A0A7S1FPD8"/>
<dbReference type="CDD" id="cd20537">
    <property type="entry name" value="CYCLIN_CCNO-like_rpt2"/>
    <property type="match status" value="1"/>
</dbReference>
<sequence length="108" mass="12163">MEQTILKTLKYRITVPSANAFLVRYLEAANANNKVSHISQQVLNGTLKSYRLLKYFPSKLAAASVLLARHAVGTSEWSPDLMKCTKYCKEDIVHVAKAIIRERIANND</sequence>
<protein>
    <recommendedName>
        <fullName evidence="4">Cyclin C-terminal domain-containing protein</fullName>
    </recommendedName>
</protein>
<dbReference type="SMART" id="SM00385">
    <property type="entry name" value="CYCLIN"/>
    <property type="match status" value="1"/>
</dbReference>
<reference evidence="3" key="1">
    <citation type="submission" date="2021-01" db="EMBL/GenBank/DDBJ databases">
        <authorList>
            <person name="Corre E."/>
            <person name="Pelletier E."/>
            <person name="Niang G."/>
            <person name="Scheremetjew M."/>
            <person name="Finn R."/>
            <person name="Kale V."/>
            <person name="Holt S."/>
            <person name="Cochrane G."/>
            <person name="Meng A."/>
            <person name="Brown T."/>
            <person name="Cohen L."/>
        </authorList>
    </citation>
    <scope>NUCLEOTIDE SEQUENCE</scope>
    <source>
        <strain evidence="3">308</strain>
    </source>
</reference>